<dbReference type="InterPro" id="IPR000620">
    <property type="entry name" value="EamA_dom"/>
</dbReference>
<evidence type="ECO:0000256" key="3">
    <source>
        <dbReference type="ARBA" id="ARBA00022692"/>
    </source>
</evidence>
<comment type="similarity">
    <text evidence="2">Belongs to the EamA transporter family.</text>
</comment>
<feature type="transmembrane region" description="Helical" evidence="7">
    <location>
        <begin position="253"/>
        <end position="271"/>
    </location>
</feature>
<dbReference type="AlphaFoldDB" id="A0A9E8S856"/>
<feature type="transmembrane region" description="Helical" evidence="7">
    <location>
        <begin position="107"/>
        <end position="128"/>
    </location>
</feature>
<accession>A0A9E8S856</accession>
<evidence type="ECO:0000256" key="2">
    <source>
        <dbReference type="ARBA" id="ARBA00007362"/>
    </source>
</evidence>
<evidence type="ECO:0000256" key="4">
    <source>
        <dbReference type="ARBA" id="ARBA00022989"/>
    </source>
</evidence>
<dbReference type="EMBL" id="CP113089">
    <property type="protein sequence ID" value="WAB80599.1"/>
    <property type="molecule type" value="Genomic_DNA"/>
</dbReference>
<feature type="transmembrane region" description="Helical" evidence="7">
    <location>
        <begin position="160"/>
        <end position="182"/>
    </location>
</feature>
<evidence type="ECO:0000313" key="9">
    <source>
        <dbReference type="EMBL" id="WAB80599.1"/>
    </source>
</evidence>
<proteinExistence type="inferred from homology"/>
<dbReference type="GO" id="GO:0016020">
    <property type="term" value="C:membrane"/>
    <property type="evidence" value="ECO:0007669"/>
    <property type="project" value="UniProtKB-SubCell"/>
</dbReference>
<dbReference type="InterPro" id="IPR037185">
    <property type="entry name" value="EmrE-like"/>
</dbReference>
<feature type="transmembrane region" description="Helical" evidence="7">
    <location>
        <begin position="23"/>
        <end position="44"/>
    </location>
</feature>
<feature type="region of interest" description="Disordered" evidence="6">
    <location>
        <begin position="297"/>
        <end position="318"/>
    </location>
</feature>
<evidence type="ECO:0000256" key="5">
    <source>
        <dbReference type="ARBA" id="ARBA00023136"/>
    </source>
</evidence>
<feature type="transmembrane region" description="Helical" evidence="7">
    <location>
        <begin position="79"/>
        <end position="101"/>
    </location>
</feature>
<feature type="transmembrane region" description="Helical" evidence="7">
    <location>
        <begin position="222"/>
        <end position="241"/>
    </location>
</feature>
<dbReference type="PANTHER" id="PTHR32322">
    <property type="entry name" value="INNER MEMBRANE TRANSPORTER"/>
    <property type="match status" value="1"/>
</dbReference>
<evidence type="ECO:0000256" key="6">
    <source>
        <dbReference type="SAM" id="MobiDB-lite"/>
    </source>
</evidence>
<feature type="domain" description="EamA" evidence="8">
    <location>
        <begin position="164"/>
        <end position="294"/>
    </location>
</feature>
<dbReference type="Proteomes" id="UP001164706">
    <property type="component" value="Chromosome"/>
</dbReference>
<dbReference type="KEGG" id="mdb:OVN18_08460"/>
<reference evidence="9" key="1">
    <citation type="submission" date="2022-11" db="EMBL/GenBank/DDBJ databases">
        <title>Description of Microcella daejonensis nov. sp, isolated from riverside soil.</title>
        <authorList>
            <person name="Molina K.M."/>
            <person name="Kim S.B."/>
        </authorList>
    </citation>
    <scope>NUCLEOTIDE SEQUENCE</scope>
    <source>
        <strain evidence="9">MMS21-STM12</strain>
    </source>
</reference>
<sequence length="318" mass="33142">MPAAPAQPAATAPGPLRRYSPPVLAQLFWASNFVVAALVVDEFSPLELTFLRWVGALPILLVLAQLIERPQWRAAMREWPRHLLQAALGMVGYTLFLYAALATTSPVTASVISAINPAVIAIAAVIVLGERIMALGIAGIVVSFVGVLVVVLTGQGGGELAFSSGDLLMLGAIAVWTAYVILGRRQATPPITATAIQAGMSILMLGPVLAIVGFTATPSAEGWLGLAWIIVFPSALAYLFWNIAVSTLGPSRTGVFLNLLPVFTALIALLFGEVITIGQVVGGLIVLAGVSLTTRPGATRAGPEQPAPSIPSRDLDAR</sequence>
<organism evidence="9 10">
    <name type="scientific">Microcella daejeonensis</name>
    <dbReference type="NCBI Taxonomy" id="2994971"/>
    <lineage>
        <taxon>Bacteria</taxon>
        <taxon>Bacillati</taxon>
        <taxon>Actinomycetota</taxon>
        <taxon>Actinomycetes</taxon>
        <taxon>Micrococcales</taxon>
        <taxon>Microbacteriaceae</taxon>
        <taxon>Microcella</taxon>
    </lineage>
</organism>
<evidence type="ECO:0000259" key="8">
    <source>
        <dbReference type="Pfam" id="PF00892"/>
    </source>
</evidence>
<keyword evidence="4 7" id="KW-1133">Transmembrane helix</keyword>
<dbReference type="SUPFAM" id="SSF103481">
    <property type="entry name" value="Multidrug resistance efflux transporter EmrE"/>
    <property type="match status" value="2"/>
</dbReference>
<gene>
    <name evidence="9" type="ORF">OVN18_08460</name>
</gene>
<feature type="transmembrane region" description="Helical" evidence="7">
    <location>
        <begin position="135"/>
        <end position="154"/>
    </location>
</feature>
<dbReference type="RefSeq" id="WP_267780272.1">
    <property type="nucleotide sequence ID" value="NZ_CP113089.1"/>
</dbReference>
<evidence type="ECO:0000256" key="7">
    <source>
        <dbReference type="SAM" id="Phobius"/>
    </source>
</evidence>
<feature type="transmembrane region" description="Helical" evidence="7">
    <location>
        <begin position="194"/>
        <end position="216"/>
    </location>
</feature>
<keyword evidence="5 7" id="KW-0472">Membrane</keyword>
<keyword evidence="3 7" id="KW-0812">Transmembrane</keyword>
<dbReference type="PANTHER" id="PTHR32322:SF2">
    <property type="entry name" value="EAMA DOMAIN-CONTAINING PROTEIN"/>
    <property type="match status" value="1"/>
</dbReference>
<feature type="domain" description="EamA" evidence="8">
    <location>
        <begin position="24"/>
        <end position="151"/>
    </location>
</feature>
<dbReference type="Pfam" id="PF00892">
    <property type="entry name" value="EamA"/>
    <property type="match status" value="2"/>
</dbReference>
<comment type="subcellular location">
    <subcellularLocation>
        <location evidence="1">Membrane</location>
        <topology evidence="1">Multi-pass membrane protein</topology>
    </subcellularLocation>
</comment>
<dbReference type="InterPro" id="IPR050638">
    <property type="entry name" value="AA-Vitamin_Transporters"/>
</dbReference>
<evidence type="ECO:0000256" key="1">
    <source>
        <dbReference type="ARBA" id="ARBA00004141"/>
    </source>
</evidence>
<feature type="transmembrane region" description="Helical" evidence="7">
    <location>
        <begin position="50"/>
        <end position="67"/>
    </location>
</feature>
<name>A0A9E8S856_9MICO</name>
<protein>
    <submittedName>
        <fullName evidence="9">DMT family transporter</fullName>
    </submittedName>
</protein>
<evidence type="ECO:0000313" key="10">
    <source>
        <dbReference type="Proteomes" id="UP001164706"/>
    </source>
</evidence>
<keyword evidence="10" id="KW-1185">Reference proteome</keyword>